<gene>
    <name evidence="1" type="ORF">GCM10007425_20160</name>
</gene>
<reference evidence="1" key="2">
    <citation type="submission" date="2020-09" db="EMBL/GenBank/DDBJ databases">
        <authorList>
            <person name="Sun Q."/>
            <person name="Zhou Y."/>
        </authorList>
    </citation>
    <scope>NUCLEOTIDE SEQUENCE</scope>
    <source>
        <strain evidence="1">CGMCC 1.15760</strain>
    </source>
</reference>
<comment type="caution">
    <text evidence="1">The sequence shown here is derived from an EMBL/GenBank/DDBJ whole genome shotgun (WGS) entry which is preliminary data.</text>
</comment>
<dbReference type="RefSeq" id="WP_188614927.1">
    <property type="nucleotide sequence ID" value="NZ_BMJT01000006.1"/>
</dbReference>
<reference evidence="1" key="1">
    <citation type="journal article" date="2014" name="Int. J. Syst. Evol. Microbiol.">
        <title>Complete genome sequence of Corynebacterium casei LMG S-19264T (=DSM 44701T), isolated from a smear-ripened cheese.</title>
        <authorList>
            <consortium name="US DOE Joint Genome Institute (JGI-PGF)"/>
            <person name="Walter F."/>
            <person name="Albersmeier A."/>
            <person name="Kalinowski J."/>
            <person name="Ruckert C."/>
        </authorList>
    </citation>
    <scope>NUCLEOTIDE SEQUENCE</scope>
    <source>
        <strain evidence="1">CGMCC 1.15760</strain>
    </source>
</reference>
<organism evidence="1 2">
    <name type="scientific">Lysinibacillus alkalisoli</name>
    <dbReference type="NCBI Taxonomy" id="1911548"/>
    <lineage>
        <taxon>Bacteria</taxon>
        <taxon>Bacillati</taxon>
        <taxon>Bacillota</taxon>
        <taxon>Bacilli</taxon>
        <taxon>Bacillales</taxon>
        <taxon>Bacillaceae</taxon>
        <taxon>Lysinibacillus</taxon>
    </lineage>
</organism>
<evidence type="ECO:0008006" key="3">
    <source>
        <dbReference type="Google" id="ProtNLM"/>
    </source>
</evidence>
<protein>
    <recommendedName>
        <fullName evidence="3">Motility protein</fullName>
    </recommendedName>
</protein>
<sequence length="58" mass="6421">MDINSLMSTQLMDLQQTVQMSVMQNAMNMNTTAAMTLLEEMPQNASHPYKGATIDISV</sequence>
<evidence type="ECO:0000313" key="1">
    <source>
        <dbReference type="EMBL" id="GGG25523.1"/>
    </source>
</evidence>
<dbReference type="EMBL" id="BMJT01000006">
    <property type="protein sequence ID" value="GGG25523.1"/>
    <property type="molecule type" value="Genomic_DNA"/>
</dbReference>
<dbReference type="Proteomes" id="UP000616608">
    <property type="component" value="Unassembled WGS sequence"/>
</dbReference>
<accession>A0A917G748</accession>
<name>A0A917G748_9BACI</name>
<keyword evidence="2" id="KW-1185">Reference proteome</keyword>
<proteinExistence type="predicted"/>
<dbReference type="AlphaFoldDB" id="A0A917G748"/>
<dbReference type="Pfam" id="PF14070">
    <property type="entry name" value="YjfB_motility"/>
    <property type="match status" value="1"/>
</dbReference>
<dbReference type="InterPro" id="IPR025906">
    <property type="entry name" value="YjfB_motility"/>
</dbReference>
<evidence type="ECO:0000313" key="2">
    <source>
        <dbReference type="Proteomes" id="UP000616608"/>
    </source>
</evidence>